<evidence type="ECO:0000313" key="3">
    <source>
        <dbReference type="EMBL" id="KAH9826210.1"/>
    </source>
</evidence>
<dbReference type="PANTHER" id="PTHR47558:SF1">
    <property type="entry name" value="HISTONE DEACETYLASE HOS3"/>
    <property type="match status" value="1"/>
</dbReference>
<dbReference type="InterPro" id="IPR023696">
    <property type="entry name" value="Ureohydrolase_dom_sf"/>
</dbReference>
<dbReference type="OrthoDB" id="5232919at2759"/>
<feature type="compositionally biased region" description="Basic and acidic residues" evidence="1">
    <location>
        <begin position="721"/>
        <end position="773"/>
    </location>
</feature>
<dbReference type="SUPFAM" id="SSF52768">
    <property type="entry name" value="Arginase/deacetylase"/>
    <property type="match status" value="1"/>
</dbReference>
<dbReference type="GO" id="GO:0004407">
    <property type="term" value="F:histone deacetylase activity"/>
    <property type="evidence" value="ECO:0007669"/>
    <property type="project" value="TreeGrafter"/>
</dbReference>
<dbReference type="Gene3D" id="3.40.800.20">
    <property type="entry name" value="Histone deacetylase domain"/>
    <property type="match status" value="1"/>
</dbReference>
<dbReference type="AlphaFoldDB" id="A0A9W7W1C8"/>
<feature type="domain" description="Histone deacetylase" evidence="2">
    <location>
        <begin position="32"/>
        <end position="370"/>
    </location>
</feature>
<feature type="non-terminal residue" evidence="3">
    <location>
        <position position="1"/>
    </location>
</feature>
<reference evidence="3 4" key="2">
    <citation type="journal article" date="2021" name="Curr. Genet.">
        <title>Genetic response to nitrogen starvation in the aggressive Eucalyptus foliar pathogen Teratosphaeria destructans.</title>
        <authorList>
            <person name="Havenga M."/>
            <person name="Wingfield B.D."/>
            <person name="Wingfield M.J."/>
            <person name="Dreyer L.L."/>
            <person name="Roets F."/>
            <person name="Aylward J."/>
        </authorList>
    </citation>
    <scope>NUCLEOTIDE SEQUENCE [LARGE SCALE GENOMIC DNA]</scope>
    <source>
        <strain evidence="3">CMW44962</strain>
    </source>
</reference>
<evidence type="ECO:0000256" key="1">
    <source>
        <dbReference type="SAM" id="MobiDB-lite"/>
    </source>
</evidence>
<keyword evidence="4" id="KW-1185">Reference proteome</keyword>
<dbReference type="PANTHER" id="PTHR47558">
    <property type="entry name" value="HISTONE DEACETYLASE HOS3"/>
    <property type="match status" value="1"/>
</dbReference>
<feature type="compositionally biased region" description="Pro residues" evidence="1">
    <location>
        <begin position="806"/>
        <end position="828"/>
    </location>
</feature>
<dbReference type="Pfam" id="PF00850">
    <property type="entry name" value="Hist_deacetyl"/>
    <property type="match status" value="1"/>
</dbReference>
<sequence length="979" mass="104662">ITPTAATPPTPVREPRGGAPFKVRRTARRVDVTSPYVTNVHGTEWMRELKGMCHAAADRLAHGRQELERPGLGYTEAEMEKRRLHEGDLYLAPESLAAFEGALGGVADAVDAVFKSGSGMRKAFVAVRPPGHHCSADHPSGFCWLNNVHVGIEYAAQTYGLTHAAILDFDLHHGDGSQQITWERNSQNNIKRINAKPTSKIKLGPDIGYYSLHDINSYPCEMGDDEKVQAASLCIENAHGQNIWNVHLQPWKTEEEFWELYESRYKVLLEKARTFLMRHADQSRRSSGGKTLPRAAIFISAGFDASEWEGAGMQRHKVNVPTEFYARFTRDVVALAEEPDVACDGRVISVLEGGYSDRALCSGVLAHLSGLCSNPQPAEPSTTTQPGLDEMMRGLQLSSSSTTMGYDTTWWSAANLTALELHVNPPPPPGPSRKPKTGSQPTYATPTESFAYKVVDTNKFARSISGTMRQGPEYSRPVTPPTPAVDWIIATQVLSKLLIPTDRTTKSCTAEELAGPRVKKEVKAAVPPAVGGDGARQLRDRTKSKVPAKYAESAHSDETESVASRSVSRASNSSRRQTLHDFPLTAEEPVQKGVSRRLSAGSALNEGGPPDLNRAPPMPTMNGRAASNRTMKPPPVPAPRGTTTGLDLKKTRAPVRPRNPAAVKGSAAPSPPTTFSAPSSHHTSRASTPAAQPPLHSSTNVAPSGVDALTAGLKKITLKVGSREEHDRRLREKEAAERRARALKGAETRRVNAAAKRERERERVVEEEAKRGGEAVARAGDVPEAVQTQPAEDTLPEPVSDAGAVPPAPPTNPDPTPEPLPPPLPVDPLTPLQPDTISANDTDAAIPSTTAPPKPPSPSHPHHPSSPESKLPRVSPPKPSPASPPSAPANPAPGTNLTPPAPADKRALPVWTSTGLIPFATQGEGGMVPAFPPPPPPPPSFAPPTSGPVEVEVAGGVPGRVRWEETGGGVWDVPGSSRG</sequence>
<dbReference type="FunFam" id="3.40.800.20:FF:000011">
    <property type="entry name" value="Histone deacetylase HOS3"/>
    <property type="match status" value="1"/>
</dbReference>
<feature type="region of interest" description="Disordered" evidence="1">
    <location>
        <begin position="524"/>
        <end position="704"/>
    </location>
</feature>
<evidence type="ECO:0000313" key="4">
    <source>
        <dbReference type="Proteomes" id="UP001138500"/>
    </source>
</evidence>
<dbReference type="Proteomes" id="UP001138500">
    <property type="component" value="Unassembled WGS sequence"/>
</dbReference>
<dbReference type="GO" id="GO:0005634">
    <property type="term" value="C:nucleus"/>
    <property type="evidence" value="ECO:0007669"/>
    <property type="project" value="TreeGrafter"/>
</dbReference>
<dbReference type="InterPro" id="IPR023801">
    <property type="entry name" value="His_deacetylse_dom"/>
</dbReference>
<gene>
    <name evidence="3" type="ORF">Tdes44962_MAKER10061</name>
</gene>
<dbReference type="GO" id="GO:0010468">
    <property type="term" value="P:regulation of gene expression"/>
    <property type="evidence" value="ECO:0007669"/>
    <property type="project" value="UniProtKB-ARBA"/>
</dbReference>
<name>A0A9W7W1C8_9PEZI</name>
<feature type="compositionally biased region" description="Pro residues" evidence="1">
    <location>
        <begin position="874"/>
        <end position="891"/>
    </location>
</feature>
<organism evidence="3 4">
    <name type="scientific">Teratosphaeria destructans</name>
    <dbReference type="NCBI Taxonomy" id="418781"/>
    <lineage>
        <taxon>Eukaryota</taxon>
        <taxon>Fungi</taxon>
        <taxon>Dikarya</taxon>
        <taxon>Ascomycota</taxon>
        <taxon>Pezizomycotina</taxon>
        <taxon>Dothideomycetes</taxon>
        <taxon>Dothideomycetidae</taxon>
        <taxon>Mycosphaerellales</taxon>
        <taxon>Teratosphaeriaceae</taxon>
        <taxon>Teratosphaeria</taxon>
    </lineage>
</organism>
<feature type="compositionally biased region" description="Low complexity" evidence="1">
    <location>
        <begin position="561"/>
        <end position="576"/>
    </location>
</feature>
<dbReference type="EMBL" id="RIBY02002015">
    <property type="protein sequence ID" value="KAH9826210.1"/>
    <property type="molecule type" value="Genomic_DNA"/>
</dbReference>
<proteinExistence type="predicted"/>
<feature type="compositionally biased region" description="Pro residues" evidence="1">
    <location>
        <begin position="850"/>
        <end position="859"/>
    </location>
</feature>
<feature type="compositionally biased region" description="Pro residues" evidence="1">
    <location>
        <begin position="930"/>
        <end position="946"/>
    </location>
</feature>
<feature type="compositionally biased region" description="Polar residues" evidence="1">
    <location>
        <begin position="685"/>
        <end position="702"/>
    </location>
</feature>
<dbReference type="InterPro" id="IPR000286">
    <property type="entry name" value="HDACs"/>
</dbReference>
<protein>
    <submittedName>
        <fullName evidence="3">Histone deacetylase HOS3</fullName>
    </submittedName>
</protein>
<dbReference type="InterPro" id="IPR037138">
    <property type="entry name" value="His_deacetylse_dom_sf"/>
</dbReference>
<evidence type="ECO:0000259" key="2">
    <source>
        <dbReference type="Pfam" id="PF00850"/>
    </source>
</evidence>
<feature type="region of interest" description="Disordered" evidence="1">
    <location>
        <begin position="720"/>
        <end position="949"/>
    </location>
</feature>
<comment type="caution">
    <text evidence="3">The sequence shown here is derived from an EMBL/GenBank/DDBJ whole genome shotgun (WGS) entry which is preliminary data.</text>
</comment>
<accession>A0A9W7W1C8</accession>
<dbReference type="InterPro" id="IPR053244">
    <property type="entry name" value="HDAC_HD_type_1"/>
</dbReference>
<dbReference type="PRINTS" id="PR01270">
    <property type="entry name" value="HDASUPER"/>
</dbReference>
<reference evidence="3 4" key="1">
    <citation type="journal article" date="2018" name="IMA Fungus">
        <title>IMA Genome-F 10: Nine draft genome sequences of Claviceps purpurea s.lat., including C. arundinis, C. humidiphila, and C. cf. spartinae, pseudomolecules for the pitch canker pathogen Fusarium circinatum, draft genome of Davidsoniella eucalypti, Grosmannia galeiformis, Quambalaria eucalypti, and Teratosphaeria destructans.</title>
        <authorList>
            <person name="Wingfield B.D."/>
            <person name="Liu M."/>
            <person name="Nguyen H.D."/>
            <person name="Lane F.A."/>
            <person name="Morgan S.W."/>
            <person name="De Vos L."/>
            <person name="Wilken P.M."/>
            <person name="Duong T.A."/>
            <person name="Aylward J."/>
            <person name="Coetzee M.P."/>
            <person name="Dadej K."/>
            <person name="De Beer Z.W."/>
            <person name="Findlay W."/>
            <person name="Havenga M."/>
            <person name="Kolarik M."/>
            <person name="Menzies J.G."/>
            <person name="Naidoo K."/>
            <person name="Pochopski O."/>
            <person name="Shoukouhi P."/>
            <person name="Santana Q.C."/>
            <person name="Seifert K.A."/>
            <person name="Soal N."/>
            <person name="Steenkamp E.T."/>
            <person name="Tatham C.T."/>
            <person name="van der Nest M.A."/>
            <person name="Wingfield M.J."/>
        </authorList>
    </citation>
    <scope>NUCLEOTIDE SEQUENCE [LARGE SCALE GENOMIC DNA]</scope>
    <source>
        <strain evidence="3">CMW44962</strain>
    </source>
</reference>
<feature type="region of interest" description="Disordered" evidence="1">
    <location>
        <begin position="421"/>
        <end position="444"/>
    </location>
</feature>